<dbReference type="GO" id="GO:0010411">
    <property type="term" value="P:xyloglucan metabolic process"/>
    <property type="evidence" value="ECO:0007669"/>
    <property type="project" value="TreeGrafter"/>
</dbReference>
<dbReference type="Proteomes" id="UP001359886">
    <property type="component" value="Unassembled WGS sequence"/>
</dbReference>
<dbReference type="Pfam" id="PF15902">
    <property type="entry name" value="Sortilin-Vps10"/>
    <property type="match status" value="1"/>
</dbReference>
<proteinExistence type="predicted"/>
<dbReference type="SUPFAM" id="SSF110296">
    <property type="entry name" value="Oligoxyloglucan reducing end-specific cellobiohydrolase"/>
    <property type="match status" value="1"/>
</dbReference>
<keyword evidence="1" id="KW-0677">Repeat</keyword>
<dbReference type="InterPro" id="IPR052025">
    <property type="entry name" value="Xyloglucanase_GH74"/>
</dbReference>
<feature type="chain" id="PRO_5043880673" description="Sortilin N-terminal domain-containing protein" evidence="3">
    <location>
        <begin position="29"/>
        <end position="1088"/>
    </location>
</feature>
<evidence type="ECO:0000313" key="6">
    <source>
        <dbReference type="Proteomes" id="UP001359886"/>
    </source>
</evidence>
<evidence type="ECO:0000259" key="4">
    <source>
        <dbReference type="Pfam" id="PF15902"/>
    </source>
</evidence>
<dbReference type="PANTHER" id="PTHR43739:SF5">
    <property type="entry name" value="EXO-ALPHA-SIALIDASE"/>
    <property type="match status" value="1"/>
</dbReference>
<dbReference type="Gene3D" id="2.130.10.10">
    <property type="entry name" value="YVTN repeat-like/Quinoprotein amine dehydrogenase"/>
    <property type="match status" value="5"/>
</dbReference>
<dbReference type="PANTHER" id="PTHR43739">
    <property type="entry name" value="XYLOGLUCANASE (EUROFUNG)"/>
    <property type="match status" value="1"/>
</dbReference>
<accession>A0AAW9RCG5</accession>
<evidence type="ECO:0000256" key="3">
    <source>
        <dbReference type="SAM" id="SignalP"/>
    </source>
</evidence>
<dbReference type="RefSeq" id="WP_354693823.1">
    <property type="nucleotide sequence ID" value="NZ_JAZHOG010000001.1"/>
</dbReference>
<evidence type="ECO:0000256" key="1">
    <source>
        <dbReference type="ARBA" id="ARBA00022737"/>
    </source>
</evidence>
<evidence type="ECO:0000313" key="5">
    <source>
        <dbReference type="EMBL" id="MEJ8566505.1"/>
    </source>
</evidence>
<keyword evidence="3" id="KW-0732">Signal</keyword>
<feature type="region of interest" description="Disordered" evidence="2">
    <location>
        <begin position="538"/>
        <end position="558"/>
    </location>
</feature>
<feature type="signal peptide" evidence="3">
    <location>
        <begin position="1"/>
        <end position="28"/>
    </location>
</feature>
<feature type="domain" description="Sortilin N-terminal" evidence="4">
    <location>
        <begin position="131"/>
        <end position="255"/>
    </location>
</feature>
<reference evidence="5 6" key="1">
    <citation type="submission" date="2024-02" db="EMBL/GenBank/DDBJ databases">
        <title>A novel Wenzhouxiangellaceae bacterium, isolated from coastal sediments.</title>
        <authorList>
            <person name="Du Z.-J."/>
            <person name="Ye Y.-Q."/>
            <person name="Zhang X.-Y."/>
        </authorList>
    </citation>
    <scope>NUCLEOTIDE SEQUENCE [LARGE SCALE GENOMIC DNA]</scope>
    <source>
        <strain evidence="5 6">CH-27</strain>
    </source>
</reference>
<dbReference type="EMBL" id="JAZHOG010000001">
    <property type="protein sequence ID" value="MEJ8566505.1"/>
    <property type="molecule type" value="Genomic_DNA"/>
</dbReference>
<dbReference type="SUPFAM" id="SSF50939">
    <property type="entry name" value="Sialidases"/>
    <property type="match status" value="1"/>
</dbReference>
<sequence length="1088" mass="119904">MKSFRLLQTTLLLSITFWALGTAAPARSLETGAVPASALEGLRYRMIGPMRGGRVSRVAGIEGDPATYYFGTPAGGVWKTTDGGVNWQPIFDDQPVSAIGDIAIAPSNPDILYVGTGDPKPRGNVARGNGVYSSRDGGRTWQHLGLDDTRHIGRVIVHPQDPDTVYVTALGHVFGPNEDRGVFRTRDGGRTWDKVLYVDDRTGAYDITFHPGDPDVLYATTWQMKRNPYELVSGGAGSGLFRSTDGGDSWERLQGNGLPGGVWGKSGVTVSPADPARVFAVIEAEQGGLYRSDDHGRTWRHVNGSRALWRRSWFFMDIIAHPTDADTVYVMNINLERSTDGGETFAPMSAHHVDHHDLWIDPGLPTRMISANDGGANVSFNAGTTWSRSDDNQPTGQFYRVTTDDRFPYRIYGGQQDWEIIAIASRGDWNGIGHRDWYPVGGCEMGWAAPDRRTHQYVYAGCTDGGVSRYDHGTQRNQSVDPWPETNIGHGAEAAEFRFQWTSPLLISPHDPGMLYSGSNRLFRSTDDGMSWALISPDLTRDDKSRQKPSGGPINRDNVGTEVYNTIYALAESPVEQGAIWVGSDDGLVHLTRDGGESWTDITPDDGLLPEWSKINSVEASPHDAGTAYLAVQRRDHDDYRPYVYRTTDHGKTWRKIVEGLPGDTFARVVREDPVRPGLLYLGTETGIFVSFDGGARWQPLQRNLPVTPIYDLTVHEDDLVVATHGRAFWVLDDIGPLRQMSNDALRSRVHLFNPAVALRVRDDYVAPTSPVGENPPPGAVIYYRLDDNVSGPVTLSILDRDGKLVNRFSSEKQESAGAAFRTTADADGESATHAVAQTIETSPFPEKEDTGAAYSRSTAVGTGGGLHRFVWDLRYPGALGVPGRVSFWHRPKTPPVGPLAVPGRYQVRLEAGGEVMTAPLVIESDPRIEERPGELHEQLQFHLQIRDQLTDVSDGILTVRHVRGQLEALAGLDAVTQGQTGLTEIIETVQARLTDVEYALTEPRMEGPADAFHYPIRLDNKLGILMGTVANSDRAPTRQSYAVYEKLQGQIHEQLDILDRLLENDVRELDRLLLQMELPGLDVSRPQ</sequence>
<evidence type="ECO:0000256" key="2">
    <source>
        <dbReference type="SAM" id="MobiDB-lite"/>
    </source>
</evidence>
<name>A0AAW9RCG5_9GAMM</name>
<dbReference type="InterPro" id="IPR015943">
    <property type="entry name" value="WD40/YVTN_repeat-like_dom_sf"/>
</dbReference>
<gene>
    <name evidence="5" type="ORF">V3330_02600</name>
</gene>
<comment type="caution">
    <text evidence="5">The sequence shown here is derived from an EMBL/GenBank/DDBJ whole genome shotgun (WGS) entry which is preliminary data.</text>
</comment>
<keyword evidence="6" id="KW-1185">Reference proteome</keyword>
<dbReference type="AlphaFoldDB" id="A0AAW9RCG5"/>
<dbReference type="InterPro" id="IPR031778">
    <property type="entry name" value="Sortilin_N"/>
</dbReference>
<dbReference type="InterPro" id="IPR036278">
    <property type="entry name" value="Sialidase_sf"/>
</dbReference>
<organism evidence="5 6">
    <name type="scientific">Elongatibacter sediminis</name>
    <dbReference type="NCBI Taxonomy" id="3119006"/>
    <lineage>
        <taxon>Bacteria</taxon>
        <taxon>Pseudomonadati</taxon>
        <taxon>Pseudomonadota</taxon>
        <taxon>Gammaproteobacteria</taxon>
        <taxon>Chromatiales</taxon>
        <taxon>Wenzhouxiangellaceae</taxon>
        <taxon>Elongatibacter</taxon>
    </lineage>
</organism>
<dbReference type="CDD" id="cd15482">
    <property type="entry name" value="Sialidase_non-viral"/>
    <property type="match status" value="2"/>
</dbReference>
<protein>
    <recommendedName>
        <fullName evidence="4">Sortilin N-terminal domain-containing protein</fullName>
    </recommendedName>
</protein>